<keyword evidence="5" id="KW-0812">Transmembrane</keyword>
<dbReference type="Pfam" id="PF07715">
    <property type="entry name" value="Plug"/>
    <property type="match status" value="1"/>
</dbReference>
<dbReference type="Pfam" id="PF00593">
    <property type="entry name" value="TonB_dep_Rec_b-barrel"/>
    <property type="match status" value="1"/>
</dbReference>
<evidence type="ECO:0000259" key="6">
    <source>
        <dbReference type="Pfam" id="PF00593"/>
    </source>
</evidence>
<dbReference type="SUPFAM" id="SSF56935">
    <property type="entry name" value="Porins"/>
    <property type="match status" value="1"/>
</dbReference>
<dbReference type="KEGG" id="pcm:AY601_2422"/>
<evidence type="ECO:0000256" key="5">
    <source>
        <dbReference type="SAM" id="Phobius"/>
    </source>
</evidence>
<sequence length="1066" mass="119520">MIIYLLSKKKYTVYPLQLLLLISSLIIFLSFYSISKAQGQSGTITMMYKNCTAQTLLKDLDAQSSFTFVFDPAQMAEVKLQNINYNHLPLKLVLEDLEKKTNLNFSMLNSNISVRLTVKPPVKKPEPGKITGTVSDEKGETFPSASIRVTELGTGMQSAVDGTYVMSLPPGTYTLEISYISYQTQKITGVQIKAGTITKLDISMKPAANALKEVVVTSGYQKASTAGLYARQKTAAGITDGISAAQIARTPDNNVGAILKRVSGLNVVDNRYVVVRGLSDRYNQAQIDGVTQPSTDMSQKNFAFDAIPAEMVSSIVVNKTATPDLSSEFAGGQVTVNTLDIPVQNFTQFQVGSGYNSNTIGKDFIQAGKRGNAEFLGFMGDGHKLPNGLRSWVNSNQGGVPDYVAAQSKAFDPEGFRFYRYGFTPNQNYRFSLGRTYPLKNGVTFGFVGGVTLRNSQEITDYISTRAGFTVQAIDSAKIRQNGNIYQYNATISGLLNFGLQGKGFKISLRNMYSHVYKNDYYTYTSRQPNDELDTLASRRIKFNLQAPESTTVIQHKLEGEHTLDDSGIKLIWNGSYTNVGQQLNDQRKFTAFNSGTINGQSYYQRYLVANPYQNDGNPDYRLYTDTKEKDYNWGLNLSRNFDFLQDKTLVKIGYSGFYKKRDLSSVIAEIYNDSHDILEVVPYEHSLRPEILGTGPGQVFYNIPAEFGSQFSGKSNSHSVYAMLDQRLFKKLRIVYGVRYETYKLTNLQLKRKSGDEPANKDDNTNFLPSANITYSLTENLNFRASYATTIIRPDFRETSDFNSYDPRRDIRIRGGDLKSTKVNNADVRFEWYPAAGEIISLSGFYKKFDKPIELVFIQEMAVDQYAFQNQKSAVNYGLELEVRKSLSFIADRSWLRNLSVFGNGTIIRSKVKAIQYGGTDNKVPKEVQTTRPLFGQSPWIANVGLSYTKDQYGVNMVYNKSGYRTNTINDNPQSVEFEMGRDLVDLQLFTRLFKQKGELKLNIANLLNSKTTFYKNWEGYTGGGEGGFTAIPGKSERYNKDEGDFITYQAKNGTNVSMAFTYKF</sequence>
<evidence type="ECO:0000313" key="8">
    <source>
        <dbReference type="EMBL" id="AMP99313.1"/>
    </source>
</evidence>
<dbReference type="InterPro" id="IPR036942">
    <property type="entry name" value="Beta-barrel_TonB_sf"/>
</dbReference>
<evidence type="ECO:0000259" key="7">
    <source>
        <dbReference type="Pfam" id="PF07715"/>
    </source>
</evidence>
<evidence type="ECO:0000256" key="2">
    <source>
        <dbReference type="ARBA" id="ARBA00023136"/>
    </source>
</evidence>
<evidence type="ECO:0000256" key="3">
    <source>
        <dbReference type="ARBA" id="ARBA00023237"/>
    </source>
</evidence>
<evidence type="ECO:0000256" key="1">
    <source>
        <dbReference type="ARBA" id="ARBA00004442"/>
    </source>
</evidence>
<feature type="domain" description="TonB-dependent receptor plug" evidence="7">
    <location>
        <begin position="233"/>
        <end position="332"/>
    </location>
</feature>
<dbReference type="Pfam" id="PF13620">
    <property type="entry name" value="CarboxypepD_reg"/>
    <property type="match status" value="1"/>
</dbReference>
<keyword evidence="4" id="KW-0798">TonB box</keyword>
<dbReference type="InterPro" id="IPR000531">
    <property type="entry name" value="Beta-barrel_TonB"/>
</dbReference>
<dbReference type="PATRIC" id="fig|188932.3.peg.2531"/>
<dbReference type="EMBL" id="CP014504">
    <property type="protein sequence ID" value="AMP99313.1"/>
    <property type="molecule type" value="Genomic_DNA"/>
</dbReference>
<keyword evidence="9" id="KW-1185">Reference proteome</keyword>
<dbReference type="GO" id="GO:0009279">
    <property type="term" value="C:cell outer membrane"/>
    <property type="evidence" value="ECO:0007669"/>
    <property type="project" value="UniProtKB-SubCell"/>
</dbReference>
<dbReference type="InterPro" id="IPR008969">
    <property type="entry name" value="CarboxyPept-like_regulatory"/>
</dbReference>
<evidence type="ECO:0000313" key="9">
    <source>
        <dbReference type="Proteomes" id="UP000071561"/>
    </source>
</evidence>
<dbReference type="PANTHER" id="PTHR40980">
    <property type="entry name" value="PLUG DOMAIN-CONTAINING PROTEIN"/>
    <property type="match status" value="1"/>
</dbReference>
<name>A0A127VD82_9SPHI</name>
<gene>
    <name evidence="8" type="ORF">AY601_2422</name>
</gene>
<dbReference type="InterPro" id="IPR037066">
    <property type="entry name" value="Plug_dom_sf"/>
</dbReference>
<keyword evidence="5" id="KW-1133">Transmembrane helix</keyword>
<organism evidence="8 9">
    <name type="scientific">Pedobacter cryoconitis</name>
    <dbReference type="NCBI Taxonomy" id="188932"/>
    <lineage>
        <taxon>Bacteria</taxon>
        <taxon>Pseudomonadati</taxon>
        <taxon>Bacteroidota</taxon>
        <taxon>Sphingobacteriia</taxon>
        <taxon>Sphingobacteriales</taxon>
        <taxon>Sphingobacteriaceae</taxon>
        <taxon>Pedobacter</taxon>
    </lineage>
</organism>
<proteinExistence type="inferred from homology"/>
<keyword evidence="3" id="KW-0998">Cell outer membrane</keyword>
<keyword evidence="8" id="KW-0675">Receptor</keyword>
<dbReference type="Gene3D" id="2.40.170.20">
    <property type="entry name" value="TonB-dependent receptor, beta-barrel domain"/>
    <property type="match status" value="1"/>
</dbReference>
<accession>A0A127VD82</accession>
<dbReference type="Gene3D" id="2.170.130.10">
    <property type="entry name" value="TonB-dependent receptor, plug domain"/>
    <property type="match status" value="1"/>
</dbReference>
<dbReference type="RefSeq" id="WP_068401166.1">
    <property type="nucleotide sequence ID" value="NZ_CP014504.1"/>
</dbReference>
<feature type="domain" description="TonB-dependent receptor-like beta-barrel" evidence="6">
    <location>
        <begin position="583"/>
        <end position="1008"/>
    </location>
</feature>
<dbReference type="SUPFAM" id="SSF49464">
    <property type="entry name" value="Carboxypeptidase regulatory domain-like"/>
    <property type="match status" value="1"/>
</dbReference>
<comment type="subcellular location">
    <subcellularLocation>
        <location evidence="1 4">Cell outer membrane</location>
    </subcellularLocation>
</comment>
<feature type="transmembrane region" description="Helical" evidence="5">
    <location>
        <begin position="12"/>
        <end position="34"/>
    </location>
</feature>
<dbReference type="AlphaFoldDB" id="A0A127VD82"/>
<dbReference type="InterPro" id="IPR012910">
    <property type="entry name" value="Plug_dom"/>
</dbReference>
<dbReference type="Proteomes" id="UP000071561">
    <property type="component" value="Chromosome"/>
</dbReference>
<keyword evidence="2 4" id="KW-0472">Membrane</keyword>
<protein>
    <submittedName>
        <fullName evidence="8">TonB-dependent receptor</fullName>
    </submittedName>
</protein>
<reference evidence="8 9" key="1">
    <citation type="submission" date="2016-03" db="EMBL/GenBank/DDBJ databases">
        <title>Complete genome sequence of Pedobacter cryoconitis PAMC 27485.</title>
        <authorList>
            <person name="Lee J."/>
            <person name="Kim O.-S."/>
        </authorList>
    </citation>
    <scope>NUCLEOTIDE SEQUENCE [LARGE SCALE GENOMIC DNA]</scope>
    <source>
        <strain evidence="8 9">PAMC 27485</strain>
    </source>
</reference>
<comment type="similarity">
    <text evidence="4">Belongs to the TonB-dependent receptor family.</text>
</comment>
<evidence type="ECO:0000256" key="4">
    <source>
        <dbReference type="RuleBase" id="RU003357"/>
    </source>
</evidence>
<dbReference type="Gene3D" id="2.60.40.1120">
    <property type="entry name" value="Carboxypeptidase-like, regulatory domain"/>
    <property type="match status" value="1"/>
</dbReference>
<dbReference type="OrthoDB" id="9768470at2"/>
<dbReference type="PANTHER" id="PTHR40980:SF4">
    <property type="entry name" value="TONB-DEPENDENT RECEPTOR-LIKE BETA-BARREL DOMAIN-CONTAINING PROTEIN"/>
    <property type="match status" value="1"/>
</dbReference>